<reference evidence="2" key="1">
    <citation type="submission" date="2023-01" db="EMBL/GenBank/DDBJ databases">
        <title>Draft genome sequence of Nocardiopsis sp. LSu2-4 isolated from halophytes.</title>
        <authorList>
            <person name="Duangmal K."/>
            <person name="Chantavorakit T."/>
        </authorList>
    </citation>
    <scope>NUCLEOTIDE SEQUENCE</scope>
    <source>
        <strain evidence="2">LSu2-4</strain>
    </source>
</reference>
<dbReference type="Proteomes" id="UP001165685">
    <property type="component" value="Unassembled WGS sequence"/>
</dbReference>
<organism evidence="2 3">
    <name type="scientific">Nocardiopsis suaedae</name>
    <dbReference type="NCBI Taxonomy" id="3018444"/>
    <lineage>
        <taxon>Bacteria</taxon>
        <taxon>Bacillati</taxon>
        <taxon>Actinomycetota</taxon>
        <taxon>Actinomycetes</taxon>
        <taxon>Streptosporangiales</taxon>
        <taxon>Nocardiopsidaceae</taxon>
        <taxon>Nocardiopsis</taxon>
    </lineage>
</organism>
<evidence type="ECO:0000313" key="2">
    <source>
        <dbReference type="EMBL" id="MDA2804194.1"/>
    </source>
</evidence>
<keyword evidence="1" id="KW-0732">Signal</keyword>
<dbReference type="RefSeq" id="WP_270676722.1">
    <property type="nucleotide sequence ID" value="NZ_JAQFWP010000009.1"/>
</dbReference>
<evidence type="ECO:0000256" key="1">
    <source>
        <dbReference type="SAM" id="SignalP"/>
    </source>
</evidence>
<sequence length="131" mass="13459">MRMLLRAGTAAGAAVLAMAPVSAAQAAGTECETVASALDSTGAGLWIEVCDPYRVRAGGEGLSPGDTVELREAGKGMLLAEAVVPDGEDEAATEYWSGYVGYGDERPYGHVASVDLGGDGSFVVRDYGRSR</sequence>
<evidence type="ECO:0000313" key="3">
    <source>
        <dbReference type="Proteomes" id="UP001165685"/>
    </source>
</evidence>
<accession>A0ABT4THL6</accession>
<feature type="chain" id="PRO_5045760792" description="SH3 domain-containing protein" evidence="1">
    <location>
        <begin position="27"/>
        <end position="131"/>
    </location>
</feature>
<name>A0ABT4THL6_9ACTN</name>
<gene>
    <name evidence="2" type="ORF">O4U47_06690</name>
</gene>
<feature type="signal peptide" evidence="1">
    <location>
        <begin position="1"/>
        <end position="26"/>
    </location>
</feature>
<protein>
    <recommendedName>
        <fullName evidence="4">SH3 domain-containing protein</fullName>
    </recommendedName>
</protein>
<keyword evidence="3" id="KW-1185">Reference proteome</keyword>
<evidence type="ECO:0008006" key="4">
    <source>
        <dbReference type="Google" id="ProtNLM"/>
    </source>
</evidence>
<proteinExistence type="predicted"/>
<comment type="caution">
    <text evidence="2">The sequence shown here is derived from an EMBL/GenBank/DDBJ whole genome shotgun (WGS) entry which is preliminary data.</text>
</comment>
<dbReference type="EMBL" id="JAQFWP010000009">
    <property type="protein sequence ID" value="MDA2804194.1"/>
    <property type="molecule type" value="Genomic_DNA"/>
</dbReference>